<dbReference type="AlphaFoldDB" id="A0A835R4G9"/>
<dbReference type="Proteomes" id="UP000639772">
    <property type="component" value="Unassembled WGS sequence"/>
</dbReference>
<protein>
    <submittedName>
        <fullName evidence="1">Uncharacterized protein</fullName>
    </submittedName>
</protein>
<name>A0A835R4G9_VANPL</name>
<proteinExistence type="predicted"/>
<dbReference type="OrthoDB" id="10264062at2759"/>
<organism evidence="1 2">
    <name type="scientific">Vanilla planifolia</name>
    <name type="common">Vanilla</name>
    <dbReference type="NCBI Taxonomy" id="51239"/>
    <lineage>
        <taxon>Eukaryota</taxon>
        <taxon>Viridiplantae</taxon>
        <taxon>Streptophyta</taxon>
        <taxon>Embryophyta</taxon>
        <taxon>Tracheophyta</taxon>
        <taxon>Spermatophyta</taxon>
        <taxon>Magnoliopsida</taxon>
        <taxon>Liliopsida</taxon>
        <taxon>Asparagales</taxon>
        <taxon>Orchidaceae</taxon>
        <taxon>Vanilloideae</taxon>
        <taxon>Vanilleae</taxon>
        <taxon>Vanilla</taxon>
    </lineage>
</organism>
<comment type="caution">
    <text evidence="1">The sequence shown here is derived from an EMBL/GenBank/DDBJ whole genome shotgun (WGS) entry which is preliminary data.</text>
</comment>
<gene>
    <name evidence="1" type="ORF">HPP92_010635</name>
</gene>
<reference evidence="1 2" key="1">
    <citation type="journal article" date="2020" name="Nat. Food">
        <title>A phased Vanilla planifolia genome enables genetic improvement of flavour and production.</title>
        <authorList>
            <person name="Hasing T."/>
            <person name="Tang H."/>
            <person name="Brym M."/>
            <person name="Khazi F."/>
            <person name="Huang T."/>
            <person name="Chambers A.H."/>
        </authorList>
    </citation>
    <scope>NUCLEOTIDE SEQUENCE [LARGE SCALE GENOMIC DNA]</scope>
    <source>
        <tissue evidence="1">Leaf</tissue>
    </source>
</reference>
<evidence type="ECO:0000313" key="1">
    <source>
        <dbReference type="EMBL" id="KAG0482551.1"/>
    </source>
</evidence>
<dbReference type="EMBL" id="JADCNM010000005">
    <property type="protein sequence ID" value="KAG0482551.1"/>
    <property type="molecule type" value="Genomic_DNA"/>
</dbReference>
<evidence type="ECO:0000313" key="2">
    <source>
        <dbReference type="Proteomes" id="UP000639772"/>
    </source>
</evidence>
<sequence>MQEQMDFDTLLKFINGLSNQIDVDAVVRDAEALCVCAGENGAACIPPGTPPALPIESDAGLYARHEDEVL</sequence>
<accession>A0A835R4G9</accession>